<dbReference type="RefSeq" id="WP_263713969.1">
    <property type="nucleotide sequence ID" value="NZ_JAOWKX010000016.1"/>
</dbReference>
<dbReference type="InterPro" id="IPR036635">
    <property type="entry name" value="MurB_C_sf"/>
</dbReference>
<keyword evidence="12 20" id="KW-0521">NADP</keyword>
<keyword evidence="13 20" id="KW-0133">Cell shape</keyword>
<evidence type="ECO:0000256" key="14">
    <source>
        <dbReference type="ARBA" id="ARBA00022984"/>
    </source>
</evidence>
<sequence length="330" mass="36415">MPSLTPFHTFGLSAECPQIITVTSIHQLKTVLAKHADNAILLGEGSNCIFIEDINVPVIVIQTKGIEHERVSDGIIVRAQAGENWHQFVTHCLHHGWHGLENLALIPGTVGAAPIQNIGAYGVEVAQFIHQVHVLDRFTLEAFVLEAKACEFGYRESVFKQVHGRHLVVTQVDFHLPSEWAPNAQYAELRALSSPSADAIYHEVIKIRTRKLPDPNVDGNAGSFFKNPVISEALFTRLQQEYGLIAGFKQQDGIKIPAAWLIDKLGFKGKATGGIRCHPNQPLVLSNFQHGTGSELLMLAREIKQAVEKEFSIVLENEVRLIGKEGLIAL</sequence>
<dbReference type="Proteomes" id="UP001652504">
    <property type="component" value="Unassembled WGS sequence"/>
</dbReference>
<comment type="catalytic activity">
    <reaction evidence="19 20">
        <text>UDP-N-acetyl-alpha-D-muramate + NADP(+) = UDP-N-acetyl-3-O-(1-carboxyvinyl)-alpha-D-glucosamine + NADPH + H(+)</text>
        <dbReference type="Rhea" id="RHEA:12248"/>
        <dbReference type="ChEBI" id="CHEBI:15378"/>
        <dbReference type="ChEBI" id="CHEBI:57783"/>
        <dbReference type="ChEBI" id="CHEBI:58349"/>
        <dbReference type="ChEBI" id="CHEBI:68483"/>
        <dbReference type="ChEBI" id="CHEBI:70757"/>
        <dbReference type="EC" id="1.3.1.98"/>
    </reaction>
</comment>
<organism evidence="22 23">
    <name type="scientific">Fluctibacter corallii</name>
    <dbReference type="NCBI Taxonomy" id="2984329"/>
    <lineage>
        <taxon>Bacteria</taxon>
        <taxon>Pseudomonadati</taxon>
        <taxon>Pseudomonadota</taxon>
        <taxon>Gammaproteobacteria</taxon>
        <taxon>Alteromonadales</taxon>
        <taxon>Alteromonadaceae</taxon>
        <taxon>Fluctibacter</taxon>
    </lineage>
</organism>
<evidence type="ECO:0000256" key="6">
    <source>
        <dbReference type="ARBA" id="ARBA00012518"/>
    </source>
</evidence>
<dbReference type="GO" id="GO:0008762">
    <property type="term" value="F:UDP-N-acetylmuramate dehydrogenase activity"/>
    <property type="evidence" value="ECO:0007669"/>
    <property type="project" value="UniProtKB-EC"/>
</dbReference>
<dbReference type="InterPro" id="IPR006094">
    <property type="entry name" value="Oxid_FAD_bind_N"/>
</dbReference>
<keyword evidence="11 20" id="KW-0274">FAD</keyword>
<dbReference type="NCBIfam" id="TIGR00179">
    <property type="entry name" value="murB"/>
    <property type="match status" value="1"/>
</dbReference>
<dbReference type="InterPro" id="IPR016167">
    <property type="entry name" value="FAD-bd_PCMH_sub1"/>
</dbReference>
<evidence type="ECO:0000259" key="21">
    <source>
        <dbReference type="PROSITE" id="PS51387"/>
    </source>
</evidence>
<evidence type="ECO:0000256" key="10">
    <source>
        <dbReference type="ARBA" id="ARBA00022630"/>
    </source>
</evidence>
<comment type="caution">
    <text evidence="22">The sequence shown here is derived from an EMBL/GenBank/DDBJ whole genome shotgun (WGS) entry which is preliminary data.</text>
</comment>
<evidence type="ECO:0000256" key="4">
    <source>
        <dbReference type="ARBA" id="ARBA00004752"/>
    </source>
</evidence>
<feature type="active site" evidence="20">
    <location>
        <position position="318"/>
    </location>
</feature>
<dbReference type="Gene3D" id="3.90.78.10">
    <property type="entry name" value="UDP-N-acetylenolpyruvoylglucosamine reductase, C-terminal domain"/>
    <property type="match status" value="1"/>
</dbReference>
<evidence type="ECO:0000313" key="23">
    <source>
        <dbReference type="Proteomes" id="UP001652504"/>
    </source>
</evidence>
<evidence type="ECO:0000313" key="22">
    <source>
        <dbReference type="EMBL" id="MCV2886678.1"/>
    </source>
</evidence>
<proteinExistence type="inferred from homology"/>
<evidence type="ECO:0000256" key="7">
    <source>
        <dbReference type="ARBA" id="ARBA00015188"/>
    </source>
</evidence>
<evidence type="ECO:0000256" key="15">
    <source>
        <dbReference type="ARBA" id="ARBA00023002"/>
    </source>
</evidence>
<dbReference type="InterPro" id="IPR011601">
    <property type="entry name" value="MurB_C"/>
</dbReference>
<evidence type="ECO:0000256" key="13">
    <source>
        <dbReference type="ARBA" id="ARBA00022960"/>
    </source>
</evidence>
<evidence type="ECO:0000256" key="20">
    <source>
        <dbReference type="HAMAP-Rule" id="MF_00037"/>
    </source>
</evidence>
<evidence type="ECO:0000256" key="1">
    <source>
        <dbReference type="ARBA" id="ARBA00001974"/>
    </source>
</evidence>
<evidence type="ECO:0000256" key="11">
    <source>
        <dbReference type="ARBA" id="ARBA00022827"/>
    </source>
</evidence>
<dbReference type="EC" id="1.3.1.98" evidence="6 20"/>
<evidence type="ECO:0000256" key="2">
    <source>
        <dbReference type="ARBA" id="ARBA00003921"/>
    </source>
</evidence>
<dbReference type="SUPFAM" id="SSF56176">
    <property type="entry name" value="FAD-binding/transporter-associated domain-like"/>
    <property type="match status" value="1"/>
</dbReference>
<dbReference type="Gene3D" id="3.30.465.10">
    <property type="match status" value="1"/>
</dbReference>
<keyword evidence="17 20" id="KW-0961">Cell wall biogenesis/degradation</keyword>
<dbReference type="EMBL" id="JAOWKX010000016">
    <property type="protein sequence ID" value="MCV2886678.1"/>
    <property type="molecule type" value="Genomic_DNA"/>
</dbReference>
<dbReference type="Pfam" id="PF02873">
    <property type="entry name" value="MurB_C"/>
    <property type="match status" value="1"/>
</dbReference>
<gene>
    <name evidence="20 22" type="primary">murB</name>
    <name evidence="22" type="ORF">OE749_18460</name>
</gene>
<dbReference type="InterPro" id="IPR036318">
    <property type="entry name" value="FAD-bd_PCMH-like_sf"/>
</dbReference>
<dbReference type="Pfam" id="PF01565">
    <property type="entry name" value="FAD_binding_4"/>
    <property type="match status" value="1"/>
</dbReference>
<evidence type="ECO:0000256" key="12">
    <source>
        <dbReference type="ARBA" id="ARBA00022857"/>
    </source>
</evidence>
<dbReference type="Gene3D" id="3.30.43.10">
    <property type="entry name" value="Uridine Diphospho-n-acetylenolpyruvylglucosamine Reductase, domain 2"/>
    <property type="match status" value="1"/>
</dbReference>
<protein>
    <recommendedName>
        <fullName evidence="7 20">UDP-N-acetylenolpyruvoylglucosamine reductase</fullName>
        <ecNumber evidence="6 20">1.3.1.98</ecNumber>
    </recommendedName>
    <alternativeName>
        <fullName evidence="18 20">UDP-N-acetylmuramate dehydrogenase</fullName>
    </alternativeName>
</protein>
<evidence type="ECO:0000256" key="16">
    <source>
        <dbReference type="ARBA" id="ARBA00023306"/>
    </source>
</evidence>
<reference evidence="22 23" key="1">
    <citation type="submission" date="2022-10" db="EMBL/GenBank/DDBJ databases">
        <title>Aestuariibacter sp. AA17 isolated from Montipora capitata coral fragment.</title>
        <authorList>
            <person name="Emsley S.A."/>
            <person name="Pfannmuller K.M."/>
            <person name="Loughran R.M."/>
            <person name="Shlafstein M."/>
            <person name="Papke E."/>
            <person name="Saw J.H."/>
            <person name="Ushijima B."/>
            <person name="Videau P."/>
        </authorList>
    </citation>
    <scope>NUCLEOTIDE SEQUENCE [LARGE SCALE GENOMIC DNA]</scope>
    <source>
        <strain evidence="22 23">AA17</strain>
    </source>
</reference>
<dbReference type="NCBIfam" id="NF000755">
    <property type="entry name" value="PRK00046.1"/>
    <property type="match status" value="1"/>
</dbReference>
<dbReference type="HAMAP" id="MF_00037">
    <property type="entry name" value="MurB"/>
    <property type="match status" value="1"/>
</dbReference>
<dbReference type="InterPro" id="IPR016166">
    <property type="entry name" value="FAD-bd_PCMH"/>
</dbReference>
<dbReference type="PROSITE" id="PS51387">
    <property type="entry name" value="FAD_PCMH"/>
    <property type="match status" value="1"/>
</dbReference>
<evidence type="ECO:0000256" key="19">
    <source>
        <dbReference type="ARBA" id="ARBA00048914"/>
    </source>
</evidence>
<keyword evidence="9 20" id="KW-0132">Cell division</keyword>
<keyword evidence="23" id="KW-1185">Reference proteome</keyword>
<accession>A0ABT3ADG0</accession>
<keyword evidence="10 20" id="KW-0285">Flavoprotein</keyword>
<keyword evidence="8 20" id="KW-0963">Cytoplasm</keyword>
<comment type="cofactor">
    <cofactor evidence="1 20">
        <name>FAD</name>
        <dbReference type="ChEBI" id="CHEBI:57692"/>
    </cofactor>
</comment>
<dbReference type="InterPro" id="IPR016169">
    <property type="entry name" value="FAD-bd_PCMH_sub2"/>
</dbReference>
<dbReference type="SUPFAM" id="SSF56194">
    <property type="entry name" value="Uridine diphospho-N-Acetylenolpyruvylglucosamine reductase, MurB, C-terminal domain"/>
    <property type="match status" value="1"/>
</dbReference>
<comment type="function">
    <text evidence="2 20">Cell wall formation.</text>
</comment>
<feature type="active site" description="Proton donor" evidence="20">
    <location>
        <position position="223"/>
    </location>
</feature>
<name>A0ABT3ADG0_9ALTE</name>
<comment type="pathway">
    <text evidence="4 20">Cell wall biogenesis; peptidoglycan biosynthesis.</text>
</comment>
<dbReference type="PANTHER" id="PTHR21071:SF4">
    <property type="entry name" value="UDP-N-ACETYLENOLPYRUVOYLGLUCOSAMINE REDUCTASE"/>
    <property type="match status" value="1"/>
</dbReference>
<comment type="similarity">
    <text evidence="5 20">Belongs to the MurB family.</text>
</comment>
<evidence type="ECO:0000256" key="3">
    <source>
        <dbReference type="ARBA" id="ARBA00004496"/>
    </source>
</evidence>
<dbReference type="PANTHER" id="PTHR21071">
    <property type="entry name" value="UDP-N-ACETYLENOLPYRUVOYLGLUCOSAMINE REDUCTASE"/>
    <property type="match status" value="1"/>
</dbReference>
<feature type="domain" description="FAD-binding PCMH-type" evidence="21">
    <location>
        <begin position="12"/>
        <end position="179"/>
    </location>
</feature>
<keyword evidence="14 20" id="KW-0573">Peptidoglycan synthesis</keyword>
<evidence type="ECO:0000256" key="17">
    <source>
        <dbReference type="ARBA" id="ARBA00023316"/>
    </source>
</evidence>
<evidence type="ECO:0000256" key="9">
    <source>
        <dbReference type="ARBA" id="ARBA00022618"/>
    </source>
</evidence>
<evidence type="ECO:0000256" key="5">
    <source>
        <dbReference type="ARBA" id="ARBA00010485"/>
    </source>
</evidence>
<keyword evidence="15 20" id="KW-0560">Oxidoreductase</keyword>
<keyword evidence="16 20" id="KW-0131">Cell cycle</keyword>
<feature type="active site" evidence="20">
    <location>
        <position position="155"/>
    </location>
</feature>
<comment type="subcellular location">
    <subcellularLocation>
        <location evidence="3 20">Cytoplasm</location>
    </subcellularLocation>
</comment>
<dbReference type="InterPro" id="IPR003170">
    <property type="entry name" value="MurB"/>
</dbReference>
<evidence type="ECO:0000256" key="8">
    <source>
        <dbReference type="ARBA" id="ARBA00022490"/>
    </source>
</evidence>
<evidence type="ECO:0000256" key="18">
    <source>
        <dbReference type="ARBA" id="ARBA00031026"/>
    </source>
</evidence>